<reference evidence="4 5" key="1">
    <citation type="submission" date="2021-01" db="EMBL/GenBank/DDBJ databases">
        <title>Carboxyliciviraga sp.nov., isolated from coastal sediments.</title>
        <authorList>
            <person name="Lu D."/>
            <person name="Zhang T."/>
        </authorList>
    </citation>
    <scope>NUCLEOTIDE SEQUENCE [LARGE SCALE GENOMIC DNA]</scope>
    <source>
        <strain evidence="4 5">N1Y132</strain>
    </source>
</reference>
<dbReference type="Proteomes" id="UP000605676">
    <property type="component" value="Unassembled WGS sequence"/>
</dbReference>
<keyword evidence="2" id="KW-0378">Hydrolase</keyword>
<evidence type="ECO:0000313" key="4">
    <source>
        <dbReference type="EMBL" id="MBK3519249.1"/>
    </source>
</evidence>
<evidence type="ECO:0000256" key="1">
    <source>
        <dbReference type="ARBA" id="ARBA00008779"/>
    </source>
</evidence>
<dbReference type="SUPFAM" id="SSF53649">
    <property type="entry name" value="Alkaline phosphatase-like"/>
    <property type="match status" value="1"/>
</dbReference>
<comment type="similarity">
    <text evidence="1">Belongs to the sulfatase family.</text>
</comment>
<evidence type="ECO:0000313" key="5">
    <source>
        <dbReference type="Proteomes" id="UP000605676"/>
    </source>
</evidence>
<dbReference type="RefSeq" id="WP_200466470.1">
    <property type="nucleotide sequence ID" value="NZ_JAENRR010000059.1"/>
</dbReference>
<dbReference type="CDD" id="cd16151">
    <property type="entry name" value="sulfatase_like"/>
    <property type="match status" value="1"/>
</dbReference>
<dbReference type="Pfam" id="PF00884">
    <property type="entry name" value="Sulfatase"/>
    <property type="match status" value="1"/>
</dbReference>
<keyword evidence="5" id="KW-1185">Reference proteome</keyword>
<comment type="caution">
    <text evidence="4">The sequence shown here is derived from an EMBL/GenBank/DDBJ whole genome shotgun (WGS) entry which is preliminary data.</text>
</comment>
<evidence type="ECO:0000259" key="3">
    <source>
        <dbReference type="Pfam" id="PF00884"/>
    </source>
</evidence>
<dbReference type="PANTHER" id="PTHR42693">
    <property type="entry name" value="ARYLSULFATASE FAMILY MEMBER"/>
    <property type="match status" value="1"/>
</dbReference>
<dbReference type="InterPro" id="IPR050738">
    <property type="entry name" value="Sulfatase"/>
</dbReference>
<sequence length="487" mass="55318">MISIYRYSTFLLVAFLFIQCHSAKTVKENPPNILFVLLDDMGKEWVSEYGAEEIKTPTIDQLGQEGIIFENAYSMPQCTPSRVALLTGQYPWRNGWINHYDVPRWGHGARFDPELNPSYAKILQKAGYKTCAAGKWQINDFRLEPTIMNDVGFDEYCMWTGYEEGIPASAERYWDPYIHTKEGSKTYKDQFGEDVFTDFIIDFMKGNKEDPFMVYYAMCLPHGPLVPTPLEPNVTNKMDKHKAMVKYTDYILDRLTNSLEELGLRENTIIIWTTDNGTAGNISGMRNGTKVKGGKTRLTENGINAPFIVNCPGLVPEGVKTTALMDFTDMLPTFADIAKADIPEEYITDGVSIADIIFGQSNQSKKEYIQALGSNPALIKDKRVANTFTFRDRVLRDEQYKVFVNTSGEIYALYDLINDPYEKVNLIDSQAQTCIDAIRKFKRGLEQMPAIDNAPVYIKGDANTWDIDTTKHNAVARKNMNKPNRVD</sequence>
<organism evidence="4 5">
    <name type="scientific">Carboxylicivirga marina</name>
    <dbReference type="NCBI Taxonomy" id="2800988"/>
    <lineage>
        <taxon>Bacteria</taxon>
        <taxon>Pseudomonadati</taxon>
        <taxon>Bacteroidota</taxon>
        <taxon>Bacteroidia</taxon>
        <taxon>Marinilabiliales</taxon>
        <taxon>Marinilabiliaceae</taxon>
        <taxon>Carboxylicivirga</taxon>
    </lineage>
</organism>
<feature type="domain" description="Sulfatase N-terminal" evidence="3">
    <location>
        <begin position="31"/>
        <end position="338"/>
    </location>
</feature>
<accession>A0ABS1HNI0</accession>
<evidence type="ECO:0000256" key="2">
    <source>
        <dbReference type="ARBA" id="ARBA00022801"/>
    </source>
</evidence>
<dbReference type="InterPro" id="IPR017850">
    <property type="entry name" value="Alkaline_phosphatase_core_sf"/>
</dbReference>
<dbReference type="InterPro" id="IPR000917">
    <property type="entry name" value="Sulfatase_N"/>
</dbReference>
<dbReference type="PANTHER" id="PTHR42693:SF53">
    <property type="entry name" value="ENDO-4-O-SULFATASE"/>
    <property type="match status" value="1"/>
</dbReference>
<name>A0ABS1HNI0_9BACT</name>
<dbReference type="EMBL" id="JAENRR010000059">
    <property type="protein sequence ID" value="MBK3519249.1"/>
    <property type="molecule type" value="Genomic_DNA"/>
</dbReference>
<dbReference type="Gene3D" id="3.40.720.10">
    <property type="entry name" value="Alkaline Phosphatase, subunit A"/>
    <property type="match status" value="2"/>
</dbReference>
<gene>
    <name evidence="4" type="ORF">JIV24_18010</name>
</gene>
<protein>
    <submittedName>
        <fullName evidence="4">Sulfatase-like hydrolase/transferase</fullName>
    </submittedName>
</protein>
<proteinExistence type="inferred from homology"/>